<dbReference type="Proteomes" id="UP000295164">
    <property type="component" value="Unassembled WGS sequence"/>
</dbReference>
<dbReference type="CDD" id="cd22534">
    <property type="entry name" value="KH-II_Era"/>
    <property type="match status" value="1"/>
</dbReference>
<evidence type="ECO:0000256" key="7">
    <source>
        <dbReference type="HAMAP-Rule" id="MF_00367"/>
    </source>
</evidence>
<dbReference type="InterPro" id="IPR005225">
    <property type="entry name" value="Small_GTP-bd"/>
</dbReference>
<feature type="binding site" evidence="7">
    <location>
        <begin position="10"/>
        <end position="17"/>
    </location>
    <ligand>
        <name>GTP</name>
        <dbReference type="ChEBI" id="CHEBI:37565"/>
    </ligand>
</feature>
<feature type="domain" description="KH type-2" evidence="10">
    <location>
        <begin position="195"/>
        <end position="275"/>
    </location>
</feature>
<dbReference type="GO" id="GO:0005886">
    <property type="term" value="C:plasma membrane"/>
    <property type="evidence" value="ECO:0007669"/>
    <property type="project" value="UniProtKB-SubCell"/>
</dbReference>
<dbReference type="Pfam" id="PF01926">
    <property type="entry name" value="MMR_HSR1"/>
    <property type="match status" value="1"/>
</dbReference>
<evidence type="ECO:0000256" key="5">
    <source>
        <dbReference type="ARBA" id="ARBA00022884"/>
    </source>
</evidence>
<dbReference type="InterPro" id="IPR009019">
    <property type="entry name" value="KH_sf_prok-type"/>
</dbReference>
<feature type="binding site" evidence="7">
    <location>
        <begin position="57"/>
        <end position="61"/>
    </location>
    <ligand>
        <name>GTP</name>
        <dbReference type="ChEBI" id="CHEBI:37565"/>
    </ligand>
</feature>
<feature type="region of interest" description="G4" evidence="8">
    <location>
        <begin position="118"/>
        <end position="121"/>
    </location>
</feature>
<dbReference type="InterPro" id="IPR015946">
    <property type="entry name" value="KH_dom-like_a/b"/>
</dbReference>
<dbReference type="GO" id="GO:0000028">
    <property type="term" value="P:ribosomal small subunit assembly"/>
    <property type="evidence" value="ECO:0007669"/>
    <property type="project" value="TreeGrafter"/>
</dbReference>
<dbReference type="InterPro" id="IPR030388">
    <property type="entry name" value="G_ERA_dom"/>
</dbReference>
<reference evidence="12 13" key="1">
    <citation type="submission" date="2019-03" db="EMBL/GenBank/DDBJ databases">
        <authorList>
            <person name="Kim M.K.M."/>
        </authorList>
    </citation>
    <scope>NUCLEOTIDE SEQUENCE [LARGE SCALE GENOMIC DNA]</scope>
    <source>
        <strain evidence="12 13">17J68-15</strain>
    </source>
</reference>
<comment type="subunit">
    <text evidence="7">Monomer.</text>
</comment>
<keyword evidence="7" id="KW-0699">rRNA-binding</keyword>
<comment type="caution">
    <text evidence="12">The sequence shown here is derived from an EMBL/GenBank/DDBJ whole genome shotgun (WGS) entry which is preliminary data.</text>
</comment>
<dbReference type="FunFam" id="3.30.300.20:FF:000003">
    <property type="entry name" value="GTPase Era"/>
    <property type="match status" value="1"/>
</dbReference>
<evidence type="ECO:0000256" key="2">
    <source>
        <dbReference type="ARBA" id="ARBA00020484"/>
    </source>
</evidence>
<dbReference type="NCBIfam" id="NF000908">
    <property type="entry name" value="PRK00089.1"/>
    <property type="match status" value="1"/>
</dbReference>
<protein>
    <recommendedName>
        <fullName evidence="2 7">GTPase Era</fullName>
    </recommendedName>
</protein>
<proteinExistence type="inferred from homology"/>
<dbReference type="CDD" id="cd04163">
    <property type="entry name" value="Era"/>
    <property type="match status" value="1"/>
</dbReference>
<gene>
    <name evidence="7" type="primary">era</name>
    <name evidence="12" type="ORF">E0486_03640</name>
</gene>
<dbReference type="InterPro" id="IPR004044">
    <property type="entry name" value="KH_dom_type_2"/>
</dbReference>
<dbReference type="Pfam" id="PF07650">
    <property type="entry name" value="KH_2"/>
    <property type="match status" value="1"/>
</dbReference>
<comment type="subcellular location">
    <subcellularLocation>
        <location evidence="7">Cytoplasm</location>
    </subcellularLocation>
    <subcellularLocation>
        <location evidence="7">Cell membrane</location>
        <topology evidence="7">Peripheral membrane protein</topology>
    </subcellularLocation>
</comment>
<dbReference type="NCBIfam" id="TIGR00231">
    <property type="entry name" value="small_GTP"/>
    <property type="match status" value="1"/>
</dbReference>
<keyword evidence="5 7" id="KW-0694">RNA-binding</keyword>
<feature type="domain" description="Era-type G" evidence="11">
    <location>
        <begin position="2"/>
        <end position="168"/>
    </location>
</feature>
<dbReference type="InterPro" id="IPR006073">
    <property type="entry name" value="GTP-bd"/>
</dbReference>
<evidence type="ECO:0000259" key="10">
    <source>
        <dbReference type="PROSITE" id="PS50823"/>
    </source>
</evidence>
<evidence type="ECO:0000256" key="4">
    <source>
        <dbReference type="ARBA" id="ARBA00022741"/>
    </source>
</evidence>
<evidence type="ECO:0000256" key="9">
    <source>
        <dbReference type="RuleBase" id="RU003761"/>
    </source>
</evidence>
<keyword evidence="3 7" id="KW-0690">Ribosome biogenesis</keyword>
<evidence type="ECO:0000256" key="8">
    <source>
        <dbReference type="PROSITE-ProRule" id="PRU01050"/>
    </source>
</evidence>
<comment type="similarity">
    <text evidence="1 7 8 9">Belongs to the TRAFAC class TrmE-Era-EngA-EngB-Septin-like GTPase superfamily. Era GTPase family.</text>
</comment>
<feature type="region of interest" description="G5" evidence="8">
    <location>
        <begin position="147"/>
        <end position="149"/>
    </location>
</feature>
<evidence type="ECO:0000313" key="13">
    <source>
        <dbReference type="Proteomes" id="UP000295164"/>
    </source>
</evidence>
<dbReference type="InterPro" id="IPR005662">
    <property type="entry name" value="GTPase_Era-like"/>
</dbReference>
<dbReference type="PROSITE" id="PS51713">
    <property type="entry name" value="G_ERA"/>
    <property type="match status" value="1"/>
</dbReference>
<dbReference type="GO" id="GO:0070181">
    <property type="term" value="F:small ribosomal subunit rRNA binding"/>
    <property type="evidence" value="ECO:0007669"/>
    <property type="project" value="UniProtKB-UniRule"/>
</dbReference>
<organism evidence="12 13">
    <name type="scientific">Flaviaesturariibacter aridisoli</name>
    <dbReference type="NCBI Taxonomy" id="2545761"/>
    <lineage>
        <taxon>Bacteria</taxon>
        <taxon>Pseudomonadati</taxon>
        <taxon>Bacteroidota</taxon>
        <taxon>Chitinophagia</taxon>
        <taxon>Chitinophagales</taxon>
        <taxon>Chitinophagaceae</taxon>
        <taxon>Flaviaestuariibacter</taxon>
    </lineage>
</organism>
<comment type="function">
    <text evidence="7">An essential GTPase that binds both GDP and GTP, with rapid nucleotide exchange. Plays a role in 16S rRNA processing and 30S ribosomal subunit biogenesis and possibly also in cell cycle regulation and energy metabolism.</text>
</comment>
<dbReference type="Gene3D" id="3.30.300.20">
    <property type="match status" value="1"/>
</dbReference>
<keyword evidence="7" id="KW-0472">Membrane</keyword>
<feature type="region of interest" description="G3" evidence="8">
    <location>
        <begin position="57"/>
        <end position="60"/>
    </location>
</feature>
<sequence length="289" mass="32701">MKAGFVNIFGKPNAGKSTLLNALIGEKLAIVSPKVQTTRHRIKGILTTDAYQIIFSDTPGIISETRYKLHDRMMGAVKSALEDADVAVLLVDVQDNLEENDVLFSALRLRVPCVLVLNKVDKAKKEKLEEALAFFKDKPYAKRIVTLSALTHNGVPTLLDAITELLPEGEAFYAEDEMTDLPEKFFVAEMVREKIFQYLQDEIPYEATVLVQEFKHKSTLIKIGAIIVVQRESQKAIILGEGGKMIKRIGSEARTEIEKFLQSKIFLELFVKVRPKWRENDLLLKEYGY</sequence>
<dbReference type="HAMAP" id="MF_00367">
    <property type="entry name" value="GTPase_Era"/>
    <property type="match status" value="1"/>
</dbReference>
<dbReference type="SUPFAM" id="SSF52540">
    <property type="entry name" value="P-loop containing nucleoside triphosphate hydrolases"/>
    <property type="match status" value="1"/>
</dbReference>
<feature type="binding site" evidence="7">
    <location>
        <begin position="118"/>
        <end position="121"/>
    </location>
    <ligand>
        <name>GTP</name>
        <dbReference type="ChEBI" id="CHEBI:37565"/>
    </ligand>
</feature>
<dbReference type="GO" id="GO:0005525">
    <property type="term" value="F:GTP binding"/>
    <property type="evidence" value="ECO:0007669"/>
    <property type="project" value="UniProtKB-UniRule"/>
</dbReference>
<name>A0A4R4E414_9BACT</name>
<dbReference type="OrthoDB" id="9805918at2"/>
<keyword evidence="7" id="KW-0963">Cytoplasm</keyword>
<dbReference type="GO" id="GO:0005829">
    <property type="term" value="C:cytosol"/>
    <property type="evidence" value="ECO:0007669"/>
    <property type="project" value="TreeGrafter"/>
</dbReference>
<evidence type="ECO:0000256" key="3">
    <source>
        <dbReference type="ARBA" id="ARBA00022517"/>
    </source>
</evidence>
<evidence type="ECO:0000259" key="11">
    <source>
        <dbReference type="PROSITE" id="PS51713"/>
    </source>
</evidence>
<feature type="region of interest" description="G1" evidence="8">
    <location>
        <begin position="10"/>
        <end position="17"/>
    </location>
</feature>
<keyword evidence="7" id="KW-1003">Cell membrane</keyword>
<keyword evidence="4 7" id="KW-0547">Nucleotide-binding</keyword>
<feature type="region of interest" description="G2" evidence="8">
    <location>
        <begin position="36"/>
        <end position="40"/>
    </location>
</feature>
<dbReference type="PANTHER" id="PTHR42698">
    <property type="entry name" value="GTPASE ERA"/>
    <property type="match status" value="1"/>
</dbReference>
<dbReference type="RefSeq" id="WP_131850778.1">
    <property type="nucleotide sequence ID" value="NZ_SKFH01000003.1"/>
</dbReference>
<dbReference type="GO" id="GO:0043024">
    <property type="term" value="F:ribosomal small subunit binding"/>
    <property type="evidence" value="ECO:0007669"/>
    <property type="project" value="TreeGrafter"/>
</dbReference>
<accession>A0A4R4E414</accession>
<dbReference type="PANTHER" id="PTHR42698:SF1">
    <property type="entry name" value="GTPASE ERA, MITOCHONDRIAL"/>
    <property type="match status" value="1"/>
</dbReference>
<evidence type="ECO:0000256" key="6">
    <source>
        <dbReference type="ARBA" id="ARBA00023134"/>
    </source>
</evidence>
<dbReference type="Gene3D" id="3.40.50.300">
    <property type="entry name" value="P-loop containing nucleotide triphosphate hydrolases"/>
    <property type="match status" value="1"/>
</dbReference>
<dbReference type="EMBL" id="SKFH01000003">
    <property type="protein sequence ID" value="TCZ74179.1"/>
    <property type="molecule type" value="Genomic_DNA"/>
</dbReference>
<keyword evidence="13" id="KW-1185">Reference proteome</keyword>
<evidence type="ECO:0000313" key="12">
    <source>
        <dbReference type="EMBL" id="TCZ74179.1"/>
    </source>
</evidence>
<dbReference type="GO" id="GO:0003924">
    <property type="term" value="F:GTPase activity"/>
    <property type="evidence" value="ECO:0007669"/>
    <property type="project" value="UniProtKB-UniRule"/>
</dbReference>
<evidence type="ECO:0000256" key="1">
    <source>
        <dbReference type="ARBA" id="ARBA00007921"/>
    </source>
</evidence>
<dbReference type="NCBIfam" id="TIGR00436">
    <property type="entry name" value="era"/>
    <property type="match status" value="1"/>
</dbReference>
<dbReference type="SUPFAM" id="SSF54814">
    <property type="entry name" value="Prokaryotic type KH domain (KH-domain type II)"/>
    <property type="match status" value="1"/>
</dbReference>
<dbReference type="InterPro" id="IPR027417">
    <property type="entry name" value="P-loop_NTPase"/>
</dbReference>
<dbReference type="PROSITE" id="PS50823">
    <property type="entry name" value="KH_TYPE_2"/>
    <property type="match status" value="1"/>
</dbReference>
<dbReference type="AlphaFoldDB" id="A0A4R4E414"/>
<keyword evidence="6 7" id="KW-0342">GTP-binding</keyword>